<proteinExistence type="predicted"/>
<sequence>MEDGFFSGYSDYKNTVGASESMNIRKSRERVKRKALKNRARSLSPQRRIDPKVY</sequence>
<gene>
    <name evidence="2" type="ORF">DPMN_093799</name>
</gene>
<organism evidence="2 3">
    <name type="scientific">Dreissena polymorpha</name>
    <name type="common">Zebra mussel</name>
    <name type="synonym">Mytilus polymorpha</name>
    <dbReference type="NCBI Taxonomy" id="45954"/>
    <lineage>
        <taxon>Eukaryota</taxon>
        <taxon>Metazoa</taxon>
        <taxon>Spiralia</taxon>
        <taxon>Lophotrochozoa</taxon>
        <taxon>Mollusca</taxon>
        <taxon>Bivalvia</taxon>
        <taxon>Autobranchia</taxon>
        <taxon>Heteroconchia</taxon>
        <taxon>Euheterodonta</taxon>
        <taxon>Imparidentia</taxon>
        <taxon>Neoheterodontei</taxon>
        <taxon>Myida</taxon>
        <taxon>Dreissenoidea</taxon>
        <taxon>Dreissenidae</taxon>
        <taxon>Dreissena</taxon>
    </lineage>
</organism>
<protein>
    <submittedName>
        <fullName evidence="2">Uncharacterized protein</fullName>
    </submittedName>
</protein>
<dbReference type="Proteomes" id="UP000828390">
    <property type="component" value="Unassembled WGS sequence"/>
</dbReference>
<reference evidence="2" key="2">
    <citation type="submission" date="2020-11" db="EMBL/GenBank/DDBJ databases">
        <authorList>
            <person name="McCartney M.A."/>
            <person name="Auch B."/>
            <person name="Kono T."/>
            <person name="Mallez S."/>
            <person name="Becker A."/>
            <person name="Gohl D.M."/>
            <person name="Silverstein K.A.T."/>
            <person name="Koren S."/>
            <person name="Bechman K.B."/>
            <person name="Herman A."/>
            <person name="Abrahante J.E."/>
            <person name="Garbe J."/>
        </authorList>
    </citation>
    <scope>NUCLEOTIDE SEQUENCE</scope>
    <source>
        <strain evidence="2">Duluth1</strain>
        <tissue evidence="2">Whole animal</tissue>
    </source>
</reference>
<comment type="caution">
    <text evidence="2">The sequence shown here is derived from an EMBL/GenBank/DDBJ whole genome shotgun (WGS) entry which is preliminary data.</text>
</comment>
<evidence type="ECO:0000256" key="1">
    <source>
        <dbReference type="SAM" id="MobiDB-lite"/>
    </source>
</evidence>
<dbReference type="AlphaFoldDB" id="A0A9D4L4R9"/>
<feature type="compositionally biased region" description="Polar residues" evidence="1">
    <location>
        <begin position="12"/>
        <end position="24"/>
    </location>
</feature>
<reference evidence="2" key="1">
    <citation type="journal article" date="2019" name="bioRxiv">
        <title>The Genome of the Zebra Mussel, Dreissena polymorpha: A Resource for Invasive Species Research.</title>
        <authorList>
            <person name="McCartney M.A."/>
            <person name="Auch B."/>
            <person name="Kono T."/>
            <person name="Mallez S."/>
            <person name="Zhang Y."/>
            <person name="Obille A."/>
            <person name="Becker A."/>
            <person name="Abrahante J.E."/>
            <person name="Garbe J."/>
            <person name="Badalamenti J.P."/>
            <person name="Herman A."/>
            <person name="Mangelson H."/>
            <person name="Liachko I."/>
            <person name="Sullivan S."/>
            <person name="Sone E.D."/>
            <person name="Koren S."/>
            <person name="Silverstein K.A.T."/>
            <person name="Beckman K.B."/>
            <person name="Gohl D.M."/>
        </authorList>
    </citation>
    <scope>NUCLEOTIDE SEQUENCE</scope>
    <source>
        <strain evidence="2">Duluth1</strain>
        <tissue evidence="2">Whole animal</tissue>
    </source>
</reference>
<feature type="compositionally biased region" description="Basic residues" evidence="1">
    <location>
        <begin position="25"/>
        <end position="40"/>
    </location>
</feature>
<dbReference type="EMBL" id="JAIWYP010000003">
    <property type="protein sequence ID" value="KAH3851319.1"/>
    <property type="molecule type" value="Genomic_DNA"/>
</dbReference>
<accession>A0A9D4L4R9</accession>
<name>A0A9D4L4R9_DREPO</name>
<evidence type="ECO:0000313" key="2">
    <source>
        <dbReference type="EMBL" id="KAH3851319.1"/>
    </source>
</evidence>
<evidence type="ECO:0000313" key="3">
    <source>
        <dbReference type="Proteomes" id="UP000828390"/>
    </source>
</evidence>
<keyword evidence="3" id="KW-1185">Reference proteome</keyword>
<feature type="region of interest" description="Disordered" evidence="1">
    <location>
        <begin position="1"/>
        <end position="54"/>
    </location>
</feature>